<dbReference type="Proteomes" id="UP000652761">
    <property type="component" value="Unassembled WGS sequence"/>
</dbReference>
<evidence type="ECO:0000313" key="1">
    <source>
        <dbReference type="EMBL" id="MQL91150.1"/>
    </source>
</evidence>
<evidence type="ECO:0000313" key="2">
    <source>
        <dbReference type="Proteomes" id="UP000652761"/>
    </source>
</evidence>
<accession>A0A843VBQ7</accession>
<proteinExistence type="predicted"/>
<dbReference type="AlphaFoldDB" id="A0A843VBQ7"/>
<reference evidence="1" key="1">
    <citation type="submission" date="2017-07" db="EMBL/GenBank/DDBJ databases">
        <title>Taro Niue Genome Assembly and Annotation.</title>
        <authorList>
            <person name="Atibalentja N."/>
            <person name="Keating K."/>
            <person name="Fields C.J."/>
        </authorList>
    </citation>
    <scope>NUCLEOTIDE SEQUENCE</scope>
    <source>
        <strain evidence="1">Niue_2</strain>
        <tissue evidence="1">Leaf</tissue>
    </source>
</reference>
<name>A0A843VBQ7_COLES</name>
<dbReference type="EMBL" id="NMUH01001309">
    <property type="protein sequence ID" value="MQL91150.1"/>
    <property type="molecule type" value="Genomic_DNA"/>
</dbReference>
<gene>
    <name evidence="1" type="ORF">Taro_023752</name>
</gene>
<comment type="caution">
    <text evidence="1">The sequence shown here is derived from an EMBL/GenBank/DDBJ whole genome shotgun (WGS) entry which is preliminary data.</text>
</comment>
<protein>
    <submittedName>
        <fullName evidence="1">Uncharacterized protein</fullName>
    </submittedName>
</protein>
<organism evidence="1 2">
    <name type="scientific">Colocasia esculenta</name>
    <name type="common">Wild taro</name>
    <name type="synonym">Arum esculentum</name>
    <dbReference type="NCBI Taxonomy" id="4460"/>
    <lineage>
        <taxon>Eukaryota</taxon>
        <taxon>Viridiplantae</taxon>
        <taxon>Streptophyta</taxon>
        <taxon>Embryophyta</taxon>
        <taxon>Tracheophyta</taxon>
        <taxon>Spermatophyta</taxon>
        <taxon>Magnoliopsida</taxon>
        <taxon>Liliopsida</taxon>
        <taxon>Araceae</taxon>
        <taxon>Aroideae</taxon>
        <taxon>Colocasieae</taxon>
        <taxon>Colocasia</taxon>
    </lineage>
</organism>
<keyword evidence="2" id="KW-1185">Reference proteome</keyword>
<sequence>MLRGVCSGKMSAHREWMYRRIVGNELSSEFLKGVDGFIDFAVCLAEVDQLEDAEVHASFRGIAFLLLLQFLPPVHTLLRGIALFLLPQLLPSIVGLQYAEEKMGCGVKMESEGVYTLLRGTTLPLLPRLLPSKVHTPLRGTALSLLLRLLPSEDHTPLKSTSLLWSPFCLPLRPHFGSYYRPQSASYYGPHSAFYYKLNRPF</sequence>